<dbReference type="InterPro" id="IPR052917">
    <property type="entry name" value="Stress-Dev_Protein"/>
</dbReference>
<feature type="domain" description="General stress protein FMN-binding split barrel" evidence="1">
    <location>
        <begin position="7"/>
        <end position="137"/>
    </location>
</feature>
<keyword evidence="3" id="KW-1185">Reference proteome</keyword>
<accession>A0A8J2YNB6</accession>
<reference evidence="2" key="2">
    <citation type="submission" date="2020-09" db="EMBL/GenBank/DDBJ databases">
        <authorList>
            <person name="Sun Q."/>
            <person name="Sedlacek I."/>
        </authorList>
    </citation>
    <scope>NUCLEOTIDE SEQUENCE</scope>
    <source>
        <strain evidence="2">CCM 7684</strain>
    </source>
</reference>
<evidence type="ECO:0000259" key="1">
    <source>
        <dbReference type="Pfam" id="PF16242"/>
    </source>
</evidence>
<protein>
    <recommendedName>
        <fullName evidence="1">General stress protein FMN-binding split barrel domain-containing protein</fullName>
    </recommendedName>
</protein>
<reference evidence="2" key="1">
    <citation type="journal article" date="2014" name="Int. J. Syst. Evol. Microbiol.">
        <title>Complete genome sequence of Corynebacterium casei LMG S-19264T (=DSM 44701T), isolated from a smear-ripened cheese.</title>
        <authorList>
            <consortium name="US DOE Joint Genome Institute (JGI-PGF)"/>
            <person name="Walter F."/>
            <person name="Albersmeier A."/>
            <person name="Kalinowski J."/>
            <person name="Ruckert C."/>
        </authorList>
    </citation>
    <scope>NUCLEOTIDE SEQUENCE</scope>
    <source>
        <strain evidence="2">CCM 7684</strain>
    </source>
</reference>
<proteinExistence type="predicted"/>
<organism evidence="2 3">
    <name type="scientific">Agaricicola taiwanensis</name>
    <dbReference type="NCBI Taxonomy" id="591372"/>
    <lineage>
        <taxon>Bacteria</taxon>
        <taxon>Pseudomonadati</taxon>
        <taxon>Pseudomonadota</taxon>
        <taxon>Alphaproteobacteria</taxon>
        <taxon>Rhodobacterales</taxon>
        <taxon>Paracoccaceae</taxon>
        <taxon>Agaricicola</taxon>
    </lineage>
</organism>
<name>A0A8J2YNB6_9RHOB</name>
<comment type="caution">
    <text evidence="2">The sequence shown here is derived from an EMBL/GenBank/DDBJ whole genome shotgun (WGS) entry which is preliminary data.</text>
</comment>
<dbReference type="InterPro" id="IPR038725">
    <property type="entry name" value="YdaG_split_barrel_FMN-bd"/>
</dbReference>
<dbReference type="PANTHER" id="PTHR34818:SF1">
    <property type="entry name" value="PROTEIN BLI-3"/>
    <property type="match status" value="1"/>
</dbReference>
<dbReference type="RefSeq" id="WP_188411045.1">
    <property type="nucleotide sequence ID" value="NZ_BMCP01000007.1"/>
</dbReference>
<dbReference type="Proteomes" id="UP000602745">
    <property type="component" value="Unassembled WGS sequence"/>
</dbReference>
<dbReference type="EMBL" id="BMCP01000007">
    <property type="protein sequence ID" value="GGE54278.1"/>
    <property type="molecule type" value="Genomic_DNA"/>
</dbReference>
<sequence length="145" mass="16299">MSEMTLSDLSKEMSDIDFCMLSTKAPGGELGARPMSNNGDVEYKGDSYFFSYEDATTISDIERDPRVGLTFQGKKGLLGKPPIFIAVEGHAELIRDKAAFQQHWTSDLDYWFEDGIDTPGVVMIKVHANRIHYWDGRDEGELKLS</sequence>
<dbReference type="PANTHER" id="PTHR34818">
    <property type="entry name" value="PROTEIN BLI-3"/>
    <property type="match status" value="1"/>
</dbReference>
<evidence type="ECO:0000313" key="2">
    <source>
        <dbReference type="EMBL" id="GGE54278.1"/>
    </source>
</evidence>
<dbReference type="Pfam" id="PF16242">
    <property type="entry name" value="Pyrid_ox_like"/>
    <property type="match status" value="1"/>
</dbReference>
<dbReference type="AlphaFoldDB" id="A0A8J2YNB6"/>
<dbReference type="Gene3D" id="2.30.110.10">
    <property type="entry name" value="Electron Transport, Fmn-binding Protein, Chain A"/>
    <property type="match status" value="1"/>
</dbReference>
<dbReference type="InterPro" id="IPR012349">
    <property type="entry name" value="Split_barrel_FMN-bd"/>
</dbReference>
<evidence type="ECO:0000313" key="3">
    <source>
        <dbReference type="Proteomes" id="UP000602745"/>
    </source>
</evidence>
<gene>
    <name evidence="2" type="ORF">GCM10007276_34200</name>
</gene>
<dbReference type="SUPFAM" id="SSF50475">
    <property type="entry name" value="FMN-binding split barrel"/>
    <property type="match status" value="1"/>
</dbReference>